<dbReference type="InterPro" id="IPR036188">
    <property type="entry name" value="FAD/NAD-bd_sf"/>
</dbReference>
<dbReference type="GO" id="GO:0008202">
    <property type="term" value="P:steroid metabolic process"/>
    <property type="evidence" value="ECO:0007669"/>
    <property type="project" value="UniProtKB-ARBA"/>
</dbReference>
<dbReference type="RefSeq" id="WP_145073110.1">
    <property type="nucleotide sequence ID" value="NZ_JACIIY010000004.1"/>
</dbReference>
<dbReference type="GO" id="GO:0016491">
    <property type="term" value="F:oxidoreductase activity"/>
    <property type="evidence" value="ECO:0007669"/>
    <property type="project" value="UniProtKB-KW"/>
</dbReference>
<dbReference type="InterPro" id="IPR050315">
    <property type="entry name" value="FAD-oxidoreductase_2"/>
</dbReference>
<dbReference type="SUPFAM" id="SSF51905">
    <property type="entry name" value="FAD/NAD(P)-binding domain"/>
    <property type="match status" value="1"/>
</dbReference>
<organism evidence="6 7">
    <name type="scientific">Sphingobium wenxiniae (strain DSM 21828 / CGMCC 1.7748 / JZ-1)</name>
    <dbReference type="NCBI Taxonomy" id="595605"/>
    <lineage>
        <taxon>Bacteria</taxon>
        <taxon>Pseudomonadati</taxon>
        <taxon>Pseudomonadota</taxon>
        <taxon>Alphaproteobacteria</taxon>
        <taxon>Sphingomonadales</taxon>
        <taxon>Sphingomonadaceae</taxon>
        <taxon>Sphingobium</taxon>
    </lineage>
</organism>
<evidence type="ECO:0000259" key="5">
    <source>
        <dbReference type="Pfam" id="PF00890"/>
    </source>
</evidence>
<dbReference type="SUPFAM" id="SSF56425">
    <property type="entry name" value="Succinate dehydrogenase/fumarate reductase flavoprotein, catalytic domain"/>
    <property type="match status" value="1"/>
</dbReference>
<keyword evidence="2" id="KW-0285">Flavoprotein</keyword>
<dbReference type="Gene3D" id="3.50.50.60">
    <property type="entry name" value="FAD/NAD(P)-binding domain"/>
    <property type="match status" value="2"/>
</dbReference>
<sequence length="554" mass="60039">MSADTIPDETVDLLIVGSGAASMSAALRAADAGLSVLVVEKQDRFGGSTAVSGGVLWVPCSSVARRAGAQDNSADAHAYFDACLGPETRATSRARRDAFLREGPRCLDFLEGLGMRWAYGDGYSDYHEGEYPGGSVRGRAIVAPMFDLRELGDWAERIGFNLDLPPVMFQETVPLRSRGRTWASRLAFLRVGWRMIRNRLGARLVGMGPALYGRLFQQAVKRGVMFRSGITVRAFKTDGARISGAEITWQGTPSTIHARRGVLLNTGGFAHNPRMRETWQPKPASVDWTLANPGDTGEMIEMVRDLGGAIDLMDASWWLPGTTLPGGIRLYLVPELQQPHGFVVDSTGQRYMNEATSYVAIGRAVYERQKTVSAVPSWLVMDRQYMEKYWILGQPMKTVPQAWLDQGIIVEAPTLADLAAKCGLSPDALKASADRFNGFARTGLDEDFGRGRSAYHRLFGDPLHKPIPGLGTVEKPPFYAMPFYPADVGTAGGVLTDEHARVLREDGSPIEGLYAAGNCTATVMGRSYPGAGASIAPSLVFGYVAAGHTIDGNR</sequence>
<evidence type="ECO:0000256" key="4">
    <source>
        <dbReference type="ARBA" id="ARBA00023002"/>
    </source>
</evidence>
<evidence type="ECO:0000313" key="6">
    <source>
        <dbReference type="EMBL" id="TWH93815.1"/>
    </source>
</evidence>
<name>A0A562KEZ0_SPHWJ</name>
<keyword evidence="7" id="KW-1185">Reference proteome</keyword>
<dbReference type="InterPro" id="IPR003953">
    <property type="entry name" value="FAD-dep_OxRdtase_2_FAD-bd"/>
</dbReference>
<evidence type="ECO:0000313" key="7">
    <source>
        <dbReference type="Proteomes" id="UP000316624"/>
    </source>
</evidence>
<comment type="cofactor">
    <cofactor evidence="1">
        <name>FAD</name>
        <dbReference type="ChEBI" id="CHEBI:57692"/>
    </cofactor>
</comment>
<dbReference type="Proteomes" id="UP000316624">
    <property type="component" value="Unassembled WGS sequence"/>
</dbReference>
<dbReference type="AlphaFoldDB" id="A0A562KEZ0"/>
<dbReference type="PANTHER" id="PTHR43400:SF10">
    <property type="entry name" value="3-OXOSTEROID 1-DEHYDROGENASE"/>
    <property type="match status" value="1"/>
</dbReference>
<accession>A0A562KEZ0</accession>
<feature type="domain" description="FAD-dependent oxidoreductase 2 FAD-binding" evidence="5">
    <location>
        <begin position="12"/>
        <end position="535"/>
    </location>
</feature>
<gene>
    <name evidence="6" type="ORF">IQ35_02025</name>
</gene>
<keyword evidence="3" id="KW-0274">FAD</keyword>
<protein>
    <submittedName>
        <fullName evidence="6">3-oxosteroid 1-dehydrogenase</fullName>
    </submittedName>
</protein>
<dbReference type="EMBL" id="VLKK01000006">
    <property type="protein sequence ID" value="TWH93815.1"/>
    <property type="molecule type" value="Genomic_DNA"/>
</dbReference>
<evidence type="ECO:0000256" key="3">
    <source>
        <dbReference type="ARBA" id="ARBA00022827"/>
    </source>
</evidence>
<evidence type="ECO:0000256" key="2">
    <source>
        <dbReference type="ARBA" id="ARBA00022630"/>
    </source>
</evidence>
<proteinExistence type="predicted"/>
<evidence type="ECO:0000256" key="1">
    <source>
        <dbReference type="ARBA" id="ARBA00001974"/>
    </source>
</evidence>
<dbReference type="InterPro" id="IPR027477">
    <property type="entry name" value="Succ_DH/fumarate_Rdtase_cat_sf"/>
</dbReference>
<dbReference type="Pfam" id="PF00890">
    <property type="entry name" value="FAD_binding_2"/>
    <property type="match status" value="1"/>
</dbReference>
<comment type="caution">
    <text evidence="6">The sequence shown here is derived from an EMBL/GenBank/DDBJ whole genome shotgun (WGS) entry which is preliminary data.</text>
</comment>
<dbReference type="Gene3D" id="3.90.700.10">
    <property type="entry name" value="Succinate dehydrogenase/fumarate reductase flavoprotein, catalytic domain"/>
    <property type="match status" value="1"/>
</dbReference>
<keyword evidence="4" id="KW-0560">Oxidoreductase</keyword>
<reference evidence="6 7" key="1">
    <citation type="journal article" date="2015" name="Stand. Genomic Sci.">
        <title>Genomic Encyclopedia of Bacterial and Archaeal Type Strains, Phase III: the genomes of soil and plant-associated and newly described type strains.</title>
        <authorList>
            <person name="Whitman W.B."/>
            <person name="Woyke T."/>
            <person name="Klenk H.P."/>
            <person name="Zhou Y."/>
            <person name="Lilburn T.G."/>
            <person name="Beck B.J."/>
            <person name="De Vos P."/>
            <person name="Vandamme P."/>
            <person name="Eisen J.A."/>
            <person name="Garrity G."/>
            <person name="Hugenholtz P."/>
            <person name="Kyrpides N.C."/>
        </authorList>
    </citation>
    <scope>NUCLEOTIDE SEQUENCE [LARGE SCALE GENOMIC DNA]</scope>
    <source>
        <strain evidence="6 7">CGMCC 1.7748</strain>
    </source>
</reference>
<dbReference type="PANTHER" id="PTHR43400">
    <property type="entry name" value="FUMARATE REDUCTASE"/>
    <property type="match status" value="1"/>
</dbReference>